<dbReference type="VEuPathDB" id="FungiDB:C5L36_0D00350"/>
<dbReference type="AlphaFoldDB" id="A0A099NYJ7"/>
<evidence type="ECO:0000313" key="2">
    <source>
        <dbReference type="EMBL" id="KGK36906.1"/>
    </source>
</evidence>
<dbReference type="HOGENOM" id="CLU_619729_0_0_1"/>
<evidence type="ECO:0000313" key="3">
    <source>
        <dbReference type="Proteomes" id="UP000029867"/>
    </source>
</evidence>
<name>A0A099NYJ7_PICKU</name>
<dbReference type="Proteomes" id="UP000029867">
    <property type="component" value="Unassembled WGS sequence"/>
</dbReference>
<evidence type="ECO:0000256" key="1">
    <source>
        <dbReference type="SAM" id="MobiDB-lite"/>
    </source>
</evidence>
<accession>A0A099NYJ7</accession>
<reference evidence="3" key="1">
    <citation type="journal article" date="2014" name="Microb. Cell Fact.">
        <title>Exploiting Issatchenkia orientalis SD108 for succinic acid production.</title>
        <authorList>
            <person name="Xiao H."/>
            <person name="Shao Z."/>
            <person name="Jiang Y."/>
            <person name="Dole S."/>
            <person name="Zhao H."/>
        </authorList>
    </citation>
    <scope>NUCLEOTIDE SEQUENCE [LARGE SCALE GENOMIC DNA]</scope>
    <source>
        <strain evidence="3">SD108</strain>
    </source>
</reference>
<protein>
    <submittedName>
        <fullName evidence="2">Uncharacterized protein</fullName>
    </submittedName>
</protein>
<feature type="region of interest" description="Disordered" evidence="1">
    <location>
        <begin position="400"/>
        <end position="442"/>
    </location>
</feature>
<comment type="caution">
    <text evidence="2">The sequence shown here is derived from an EMBL/GenBank/DDBJ whole genome shotgun (WGS) entry which is preliminary data.</text>
</comment>
<sequence length="442" mass="51289">MASHVLFTWDERSFKNKTSEKDGLLYTRIAVSEKIKINNSNDPLLQHLKHETISNHGNTHFKGLTYRLDILSINGVNFEQYSSTITEGNLEKINNNGLLKDMGIDNLYLWVYGLLVEGTYNNEKLYRFELLETLGELNWTIKYLYEGLFRAVLSVRLDKCGDVNMDEYFLEDLQELYRKDLLNQQKERIWNSERRHLIEQIHFLESRTEIDKLREDVRNMRKLQLAYFIPLINEYNNEIRQLKRQLDSNSDSLFINSRKRCTTSNTSLSKDVEVVDEKKSSSDFDGNDQIFLRDRDKRMKIISVKDKHTQQAFEGGECGVITIKDEEYSRRDNRSPKYNTTSRKRIVSHDSNRSSTAPQQSISMEVAETQRDSPEEPLPSFAVQNVIVLDSLTQPNAQLNERSVFSDKELSSSKQSLKTAATVVSDDEDTDISTDDSTDISE</sequence>
<feature type="compositionally biased region" description="Acidic residues" evidence="1">
    <location>
        <begin position="425"/>
        <end position="442"/>
    </location>
</feature>
<feature type="region of interest" description="Disordered" evidence="1">
    <location>
        <begin position="331"/>
        <end position="377"/>
    </location>
</feature>
<proteinExistence type="predicted"/>
<feature type="compositionally biased region" description="Polar residues" evidence="1">
    <location>
        <begin position="353"/>
        <end position="363"/>
    </location>
</feature>
<dbReference type="EMBL" id="JQFK01000049">
    <property type="protein sequence ID" value="KGK36906.1"/>
    <property type="molecule type" value="Genomic_DNA"/>
</dbReference>
<organism evidence="2 3">
    <name type="scientific">Pichia kudriavzevii</name>
    <name type="common">Yeast</name>
    <name type="synonym">Issatchenkia orientalis</name>
    <dbReference type="NCBI Taxonomy" id="4909"/>
    <lineage>
        <taxon>Eukaryota</taxon>
        <taxon>Fungi</taxon>
        <taxon>Dikarya</taxon>
        <taxon>Ascomycota</taxon>
        <taxon>Saccharomycotina</taxon>
        <taxon>Pichiomycetes</taxon>
        <taxon>Pichiales</taxon>
        <taxon>Pichiaceae</taxon>
        <taxon>Pichia</taxon>
    </lineage>
</organism>
<gene>
    <name evidence="2" type="ORF">JL09_g3923</name>
</gene>